<feature type="compositionally biased region" description="Basic residues" evidence="1">
    <location>
        <begin position="1"/>
        <end position="11"/>
    </location>
</feature>
<feature type="region of interest" description="Disordered" evidence="1">
    <location>
        <begin position="1"/>
        <end position="26"/>
    </location>
</feature>
<evidence type="ECO:0000313" key="3">
    <source>
        <dbReference type="Proteomes" id="UP000481153"/>
    </source>
</evidence>
<name>A0A6G0WAA7_9STRA</name>
<organism evidence="2 3">
    <name type="scientific">Aphanomyces euteiches</name>
    <dbReference type="NCBI Taxonomy" id="100861"/>
    <lineage>
        <taxon>Eukaryota</taxon>
        <taxon>Sar</taxon>
        <taxon>Stramenopiles</taxon>
        <taxon>Oomycota</taxon>
        <taxon>Saprolegniomycetes</taxon>
        <taxon>Saprolegniales</taxon>
        <taxon>Verrucalvaceae</taxon>
        <taxon>Aphanomyces</taxon>
    </lineage>
</organism>
<reference evidence="2 3" key="1">
    <citation type="submission" date="2019-07" db="EMBL/GenBank/DDBJ databases">
        <title>Genomics analysis of Aphanomyces spp. identifies a new class of oomycete effector associated with host adaptation.</title>
        <authorList>
            <person name="Gaulin E."/>
        </authorList>
    </citation>
    <scope>NUCLEOTIDE SEQUENCE [LARGE SCALE GENOMIC DNA]</scope>
    <source>
        <strain evidence="2 3">ATCC 201684</strain>
    </source>
</reference>
<comment type="caution">
    <text evidence="2">The sequence shown here is derived from an EMBL/GenBank/DDBJ whole genome shotgun (WGS) entry which is preliminary data.</text>
</comment>
<dbReference type="VEuPathDB" id="FungiDB:AeMF1_003606"/>
<dbReference type="Proteomes" id="UP000481153">
    <property type="component" value="Unassembled WGS sequence"/>
</dbReference>
<gene>
    <name evidence="2" type="ORF">Ae201684_017115</name>
</gene>
<evidence type="ECO:0000256" key="1">
    <source>
        <dbReference type="SAM" id="MobiDB-lite"/>
    </source>
</evidence>
<protein>
    <submittedName>
        <fullName evidence="2">Uncharacterized protein</fullName>
    </submittedName>
</protein>
<feature type="compositionally biased region" description="Basic and acidic residues" evidence="1">
    <location>
        <begin position="12"/>
        <end position="26"/>
    </location>
</feature>
<accession>A0A6G0WAA7</accession>
<dbReference type="EMBL" id="VJMJ01000280">
    <property type="protein sequence ID" value="KAF0724146.1"/>
    <property type="molecule type" value="Genomic_DNA"/>
</dbReference>
<proteinExistence type="predicted"/>
<evidence type="ECO:0000313" key="2">
    <source>
        <dbReference type="EMBL" id="KAF0724146.1"/>
    </source>
</evidence>
<keyword evidence="3" id="KW-1185">Reference proteome</keyword>
<feature type="compositionally biased region" description="Basic and acidic residues" evidence="1">
    <location>
        <begin position="112"/>
        <end position="124"/>
    </location>
</feature>
<feature type="region of interest" description="Disordered" evidence="1">
    <location>
        <begin position="112"/>
        <end position="135"/>
    </location>
</feature>
<sequence length="135" mass="15415">MKKASKATKKLKASDQGDKSRVEKSRFKASFSKNHYLEADQIKDLDDIRSSLDNKISNLVRVANGFTRRLEEPRKYSNRAKYISDKLVDVQTHLKILSELIGEDIDALLDYKPKPKEEKPKSDGQSEASEYLANL</sequence>
<dbReference type="AlphaFoldDB" id="A0A6G0WAA7"/>